<name>A0A930UX92_9PAST</name>
<proteinExistence type="predicted"/>
<protein>
    <submittedName>
        <fullName evidence="2">Uncharacterized protein</fullName>
    </submittedName>
</protein>
<sequence length="53" mass="5604">MLEANPNLGYRDVQEILSLTATSENVLAVIGNGMVIVHGIMVVAMLVMTSVMG</sequence>
<keyword evidence="1" id="KW-0472">Membrane</keyword>
<keyword evidence="1" id="KW-1133">Transmembrane helix</keyword>
<dbReference type="EMBL" id="JADION010000036">
    <property type="protein sequence ID" value="MBF4102901.1"/>
    <property type="molecule type" value="Genomic_DNA"/>
</dbReference>
<keyword evidence="1" id="KW-0812">Transmembrane</keyword>
<evidence type="ECO:0000313" key="2">
    <source>
        <dbReference type="EMBL" id="MBF4102901.1"/>
    </source>
</evidence>
<comment type="caution">
    <text evidence="2">The sequence shown here is derived from an EMBL/GenBank/DDBJ whole genome shotgun (WGS) entry which is preliminary data.</text>
</comment>
<dbReference type="AlphaFoldDB" id="A0A930UX92"/>
<gene>
    <name evidence="2" type="ORF">INT80_11455</name>
</gene>
<feature type="transmembrane region" description="Helical" evidence="1">
    <location>
        <begin position="26"/>
        <end position="48"/>
    </location>
</feature>
<organism evidence="2">
    <name type="scientific">Gallibacterium anatis</name>
    <dbReference type="NCBI Taxonomy" id="750"/>
    <lineage>
        <taxon>Bacteria</taxon>
        <taxon>Pseudomonadati</taxon>
        <taxon>Pseudomonadota</taxon>
        <taxon>Gammaproteobacteria</taxon>
        <taxon>Pasteurellales</taxon>
        <taxon>Pasteurellaceae</taxon>
        <taxon>Gallibacterium</taxon>
    </lineage>
</organism>
<accession>A0A930UX92</accession>
<reference evidence="2" key="1">
    <citation type="submission" date="2020-11" db="EMBL/GenBank/DDBJ databases">
        <title>Gallibacterium anatis 1637, full genome, WGS.</title>
        <authorList>
            <person name="Laishevtcev A.I."/>
            <person name="Yakimova E.A."/>
            <person name="Petkovich D."/>
            <person name="Stepanova T.V."/>
            <person name="Kalendr R.S."/>
            <person name="Rubalsky E.O."/>
            <person name="Zulkarneev E.R."/>
            <person name="Aleshkin A.V."/>
        </authorList>
    </citation>
    <scope>NUCLEOTIDE SEQUENCE</scope>
    <source>
        <strain evidence="2">1637</strain>
    </source>
</reference>
<evidence type="ECO:0000256" key="1">
    <source>
        <dbReference type="SAM" id="Phobius"/>
    </source>
</evidence>